<protein>
    <submittedName>
        <fullName evidence="6">Integrase</fullName>
    </submittedName>
</protein>
<sequence length="532" mass="60995">MLVFDPSYYRRCACKAPAVDDYGAPILLANGEPKMRMLEANCPKLSQKGHGTWYFYFELEAGEGGKRRRLRRGGFATKNDAKAKAEEIYRNAMGGADVLSGATVGEDLHIWLKRKRGLARTTRHGYEEHIALYLEPHLGHIKRRDLRLRHVEAMYDAIERDNSERLLHDAKVVELQEARDAAYTAWVRAAGKKEERRITRRAYLDANAALREGRKGKRKITSAATMHRINATLRSFLGSGIKRGEYVTNWAAMVELPAVKRPKALVWTPERVEEWKRTGQKPSPVMVWTPEQTGQFLDFISDDRLCGMWHGFIFRGPRRGEMCALPWTEVNLTRSWFRISAQTVEIAYRQYDEAPKQDSVRTVTLDSQTRELWREWRTTQAKEREQWSGEKAWVESNRVWTHENGEPLHPDWISRRFNRLVELSGLPPIRLHDTRHLSATLALLGKADIKVVQERLGHSSRQITSDTYTSVLPQLMTAEAESTSAVVPRSPQKKEMPPREARRKPEPETEEGSGERPEADEDGPNEGLRPAA</sequence>
<keyword evidence="7" id="KW-1185">Reference proteome</keyword>
<dbReference type="InterPro" id="IPR050090">
    <property type="entry name" value="Tyrosine_recombinase_XerCD"/>
</dbReference>
<dbReference type="PROSITE" id="PS51898">
    <property type="entry name" value="TYR_RECOMBINASE"/>
    <property type="match status" value="1"/>
</dbReference>
<dbReference type="InterPro" id="IPR028259">
    <property type="entry name" value="AP2-like_int_N"/>
</dbReference>
<organism evidence="6 7">
    <name type="scientific">Streptomyces achromogenes</name>
    <dbReference type="NCBI Taxonomy" id="67255"/>
    <lineage>
        <taxon>Bacteria</taxon>
        <taxon>Bacillati</taxon>
        <taxon>Actinomycetota</taxon>
        <taxon>Actinomycetes</taxon>
        <taxon>Kitasatosporales</taxon>
        <taxon>Streptomycetaceae</taxon>
        <taxon>Streptomyces</taxon>
    </lineage>
</organism>
<evidence type="ECO:0000256" key="3">
    <source>
        <dbReference type="ARBA" id="ARBA00023172"/>
    </source>
</evidence>
<reference evidence="6 7" key="1">
    <citation type="submission" date="2023-07" db="EMBL/GenBank/DDBJ databases">
        <title>Comparative genomics of wheat-associated soil bacteria to identify genetic determinants of phenazine resistance.</title>
        <authorList>
            <person name="Mouncey N."/>
        </authorList>
    </citation>
    <scope>NUCLEOTIDE SEQUENCE [LARGE SCALE GENOMIC DNA]</scope>
    <source>
        <strain evidence="6 7">W4I19-2</strain>
    </source>
</reference>
<name>A0ABU0PZ83_STRAH</name>
<dbReference type="InterPro" id="IPR010998">
    <property type="entry name" value="Integrase_recombinase_N"/>
</dbReference>
<feature type="compositionally biased region" description="Basic and acidic residues" evidence="4">
    <location>
        <begin position="492"/>
        <end position="517"/>
    </location>
</feature>
<dbReference type="Pfam" id="PF14657">
    <property type="entry name" value="Arm-DNA-bind_4"/>
    <property type="match status" value="1"/>
</dbReference>
<dbReference type="Proteomes" id="UP001243364">
    <property type="component" value="Unassembled WGS sequence"/>
</dbReference>
<evidence type="ECO:0000256" key="1">
    <source>
        <dbReference type="ARBA" id="ARBA00008857"/>
    </source>
</evidence>
<dbReference type="Gene3D" id="1.10.150.130">
    <property type="match status" value="1"/>
</dbReference>
<evidence type="ECO:0000313" key="6">
    <source>
        <dbReference type="EMBL" id="MDQ0683704.1"/>
    </source>
</evidence>
<dbReference type="SUPFAM" id="SSF56349">
    <property type="entry name" value="DNA breaking-rejoining enzymes"/>
    <property type="match status" value="1"/>
</dbReference>
<dbReference type="CDD" id="cd01189">
    <property type="entry name" value="INT_ICEBs1_C_like"/>
    <property type="match status" value="1"/>
</dbReference>
<accession>A0ABU0PZ83</accession>
<evidence type="ECO:0000256" key="2">
    <source>
        <dbReference type="ARBA" id="ARBA00023125"/>
    </source>
</evidence>
<comment type="similarity">
    <text evidence="1">Belongs to the 'phage' integrase family.</text>
</comment>
<dbReference type="InterPro" id="IPR002104">
    <property type="entry name" value="Integrase_catalytic"/>
</dbReference>
<dbReference type="PANTHER" id="PTHR30349:SF41">
    <property type="entry name" value="INTEGRASE_RECOMBINASE PROTEIN MJ0367-RELATED"/>
    <property type="match status" value="1"/>
</dbReference>
<dbReference type="PANTHER" id="PTHR30349">
    <property type="entry name" value="PHAGE INTEGRASE-RELATED"/>
    <property type="match status" value="1"/>
</dbReference>
<dbReference type="InterPro" id="IPR011010">
    <property type="entry name" value="DNA_brk_join_enz"/>
</dbReference>
<dbReference type="Gene3D" id="1.10.443.10">
    <property type="entry name" value="Intergrase catalytic core"/>
    <property type="match status" value="1"/>
</dbReference>
<feature type="domain" description="Tyr recombinase" evidence="5">
    <location>
        <begin position="283"/>
        <end position="481"/>
    </location>
</feature>
<keyword evidence="2" id="KW-0238">DNA-binding</keyword>
<feature type="region of interest" description="Disordered" evidence="4">
    <location>
        <begin position="479"/>
        <end position="532"/>
    </location>
</feature>
<dbReference type="Pfam" id="PF00589">
    <property type="entry name" value="Phage_integrase"/>
    <property type="match status" value="1"/>
</dbReference>
<comment type="caution">
    <text evidence="6">The sequence shown here is derived from an EMBL/GenBank/DDBJ whole genome shotgun (WGS) entry which is preliminary data.</text>
</comment>
<gene>
    <name evidence="6" type="ORF">QFZ56_002667</name>
</gene>
<evidence type="ECO:0000256" key="4">
    <source>
        <dbReference type="SAM" id="MobiDB-lite"/>
    </source>
</evidence>
<keyword evidence="3" id="KW-0233">DNA recombination</keyword>
<dbReference type="InterPro" id="IPR013762">
    <property type="entry name" value="Integrase-like_cat_sf"/>
</dbReference>
<proteinExistence type="inferred from homology"/>
<evidence type="ECO:0000313" key="7">
    <source>
        <dbReference type="Proteomes" id="UP001243364"/>
    </source>
</evidence>
<dbReference type="EMBL" id="JAUSYA010000001">
    <property type="protein sequence ID" value="MDQ0683704.1"/>
    <property type="molecule type" value="Genomic_DNA"/>
</dbReference>
<evidence type="ECO:0000259" key="5">
    <source>
        <dbReference type="PROSITE" id="PS51898"/>
    </source>
</evidence>